<dbReference type="PANTHER" id="PTHR36223">
    <property type="entry name" value="BETA-LACTAMASE-TYPE TRANSPEPTIDASE FOLD DOMAIN CONTAINING PROTEIN"/>
    <property type="match status" value="1"/>
</dbReference>
<gene>
    <name evidence="2" type="ORF">CALCODRAFT_517318</name>
</gene>
<feature type="region of interest" description="Disordered" evidence="1">
    <location>
        <begin position="212"/>
        <end position="241"/>
    </location>
</feature>
<evidence type="ECO:0000313" key="3">
    <source>
        <dbReference type="Proteomes" id="UP000076842"/>
    </source>
</evidence>
<dbReference type="EMBL" id="KV423960">
    <property type="protein sequence ID" value="KZT57660.1"/>
    <property type="molecule type" value="Genomic_DNA"/>
</dbReference>
<evidence type="ECO:0000313" key="2">
    <source>
        <dbReference type="EMBL" id="KZT57660.1"/>
    </source>
</evidence>
<sequence>MPRLGDYEVWIEMDDARLVEYAIECDIEEREIHCWTASKEGKNFIIHLKDHTPTRETRWDIKLDGKSGGGRLTCPEMLYSTVVGCHTTTTTTQLYQFGKLRFTDDEQLGAVDEAFLQQMGTVKVAAVDGTITGPRPMGDIRDPAAFLAPRPVYEKLKKAASHCIVPGVTAEKVHSFVEFVPQGKDTTIFVFLYGPKALLCANKIILPDTPSDSVRRDCTRRDEGNHGHRLESEQGEKCEADKEKVKEARIRQIQEELAALRASRRGKEKSVHIKGEGDSRHQRIKKEETNEELAALRSRMNGKRNTRSLKDEDEGRTSLKRIKTEAVTFKPCFAPGEIIDLT</sequence>
<dbReference type="STRING" id="1353952.A0A165G6J6"/>
<dbReference type="AlphaFoldDB" id="A0A165G6J6"/>
<reference evidence="2 3" key="1">
    <citation type="journal article" date="2016" name="Mol. Biol. Evol.">
        <title>Comparative Genomics of Early-Diverging Mushroom-Forming Fungi Provides Insights into the Origins of Lignocellulose Decay Capabilities.</title>
        <authorList>
            <person name="Nagy L.G."/>
            <person name="Riley R."/>
            <person name="Tritt A."/>
            <person name="Adam C."/>
            <person name="Daum C."/>
            <person name="Floudas D."/>
            <person name="Sun H."/>
            <person name="Yadav J.S."/>
            <person name="Pangilinan J."/>
            <person name="Larsson K.H."/>
            <person name="Matsuura K."/>
            <person name="Barry K."/>
            <person name="Labutti K."/>
            <person name="Kuo R."/>
            <person name="Ohm R.A."/>
            <person name="Bhattacharya S.S."/>
            <person name="Shirouzu T."/>
            <person name="Yoshinaga Y."/>
            <person name="Martin F.M."/>
            <person name="Grigoriev I.V."/>
            <person name="Hibbett D.S."/>
        </authorList>
    </citation>
    <scope>NUCLEOTIDE SEQUENCE [LARGE SCALE GENOMIC DNA]</scope>
    <source>
        <strain evidence="2 3">HHB12733</strain>
    </source>
</reference>
<dbReference type="InParanoid" id="A0A165G6J6"/>
<dbReference type="PANTHER" id="PTHR36223:SF1">
    <property type="entry name" value="TRANSCRIPTION ELONGATION FACTOR EAF N-TERMINAL DOMAIN-CONTAINING PROTEIN"/>
    <property type="match status" value="1"/>
</dbReference>
<name>A0A165G6J6_9BASI</name>
<protein>
    <submittedName>
        <fullName evidence="2">Uncharacterized protein</fullName>
    </submittedName>
</protein>
<evidence type="ECO:0000256" key="1">
    <source>
        <dbReference type="SAM" id="MobiDB-lite"/>
    </source>
</evidence>
<feature type="compositionally biased region" description="Basic and acidic residues" evidence="1">
    <location>
        <begin position="213"/>
        <end position="241"/>
    </location>
</feature>
<organism evidence="2 3">
    <name type="scientific">Calocera cornea HHB12733</name>
    <dbReference type="NCBI Taxonomy" id="1353952"/>
    <lineage>
        <taxon>Eukaryota</taxon>
        <taxon>Fungi</taxon>
        <taxon>Dikarya</taxon>
        <taxon>Basidiomycota</taxon>
        <taxon>Agaricomycotina</taxon>
        <taxon>Dacrymycetes</taxon>
        <taxon>Dacrymycetales</taxon>
        <taxon>Dacrymycetaceae</taxon>
        <taxon>Calocera</taxon>
    </lineage>
</organism>
<keyword evidence="3" id="KW-1185">Reference proteome</keyword>
<dbReference type="OrthoDB" id="3364132at2759"/>
<proteinExistence type="predicted"/>
<accession>A0A165G6J6</accession>
<dbReference type="Proteomes" id="UP000076842">
    <property type="component" value="Unassembled WGS sequence"/>
</dbReference>
<feature type="compositionally biased region" description="Basic and acidic residues" evidence="1">
    <location>
        <begin position="268"/>
        <end position="284"/>
    </location>
</feature>
<feature type="region of interest" description="Disordered" evidence="1">
    <location>
        <begin position="264"/>
        <end position="284"/>
    </location>
</feature>